<gene>
    <name evidence="4" type="ORF">ACFQ63_01220</name>
</gene>
<dbReference type="Gene3D" id="1.10.357.10">
    <property type="entry name" value="Tetracycline Repressor, domain 2"/>
    <property type="match status" value="1"/>
</dbReference>
<feature type="domain" description="HTH tetR-type" evidence="3">
    <location>
        <begin position="13"/>
        <end position="73"/>
    </location>
</feature>
<keyword evidence="5" id="KW-1185">Reference proteome</keyword>
<dbReference type="PANTHER" id="PTHR30055">
    <property type="entry name" value="HTH-TYPE TRANSCRIPTIONAL REGULATOR RUTR"/>
    <property type="match status" value="1"/>
</dbReference>
<name>A0ABW6INT0_STRWE</name>
<dbReference type="Proteomes" id="UP001600424">
    <property type="component" value="Unassembled WGS sequence"/>
</dbReference>
<evidence type="ECO:0000256" key="1">
    <source>
        <dbReference type="ARBA" id="ARBA00023125"/>
    </source>
</evidence>
<dbReference type="InterPro" id="IPR009057">
    <property type="entry name" value="Homeodomain-like_sf"/>
</dbReference>
<dbReference type="Pfam" id="PF17929">
    <property type="entry name" value="TetR_C_34"/>
    <property type="match status" value="1"/>
</dbReference>
<dbReference type="InterPro" id="IPR041483">
    <property type="entry name" value="TetR_C_34"/>
</dbReference>
<accession>A0ABW6INT0</accession>
<dbReference type="Pfam" id="PF00440">
    <property type="entry name" value="TetR_N"/>
    <property type="match status" value="1"/>
</dbReference>
<dbReference type="PANTHER" id="PTHR30055:SF226">
    <property type="entry name" value="HTH-TYPE TRANSCRIPTIONAL REGULATOR PKSA"/>
    <property type="match status" value="1"/>
</dbReference>
<feature type="DNA-binding region" description="H-T-H motif" evidence="2">
    <location>
        <begin position="36"/>
        <end position="55"/>
    </location>
</feature>
<proteinExistence type="predicted"/>
<sequence length="236" mass="25716">MTFQRARTDEQRDQRRRQILGTAAAMLAEMPVAKLSLNELSRRVGLAKANVLRYFESREAILLQLLDAELTEWIAALEDSLPPAEGTPRERGDRLAKALAESAADRPVLCDLISAQAGVLEHNVSTDVAVQHKHATLRCAEALAHLTRRHLPELGTQDAFRLVGLLTLTIAAAWPYHQPPQALLDAYAADPALAGLRADFTDVVRQSIEINLTGLLTRAENTPLGANPLGVDTVQG</sequence>
<reference evidence="4 5" key="1">
    <citation type="submission" date="2024-09" db="EMBL/GenBank/DDBJ databases">
        <title>The Natural Products Discovery Center: Release of the First 8490 Sequenced Strains for Exploring Actinobacteria Biosynthetic Diversity.</title>
        <authorList>
            <person name="Kalkreuter E."/>
            <person name="Kautsar S.A."/>
            <person name="Yang D."/>
            <person name="Bader C.D."/>
            <person name="Teijaro C.N."/>
            <person name="Fluegel L."/>
            <person name="Davis C.M."/>
            <person name="Simpson J.R."/>
            <person name="Lauterbach L."/>
            <person name="Steele A.D."/>
            <person name="Gui C."/>
            <person name="Meng S."/>
            <person name="Li G."/>
            <person name="Viehrig K."/>
            <person name="Ye F."/>
            <person name="Su P."/>
            <person name="Kiefer A.F."/>
            <person name="Nichols A."/>
            <person name="Cepeda A.J."/>
            <person name="Yan W."/>
            <person name="Fan B."/>
            <person name="Jiang Y."/>
            <person name="Adhikari A."/>
            <person name="Zheng C.-J."/>
            <person name="Schuster L."/>
            <person name="Cowan T.M."/>
            <person name="Smanski M.J."/>
            <person name="Chevrette M.G."/>
            <person name="De Carvalho L.P.S."/>
            <person name="Shen B."/>
        </authorList>
    </citation>
    <scope>NUCLEOTIDE SEQUENCE [LARGE SCALE GENOMIC DNA]</scope>
    <source>
        <strain evidence="4 5">NPDC056472</strain>
    </source>
</reference>
<protein>
    <submittedName>
        <fullName evidence="4">TetR/AcrR family transcriptional regulator</fullName>
    </submittedName>
</protein>
<dbReference type="InterPro" id="IPR050109">
    <property type="entry name" value="HTH-type_TetR-like_transc_reg"/>
</dbReference>
<keyword evidence="1 2" id="KW-0238">DNA-binding</keyword>
<dbReference type="InterPro" id="IPR001647">
    <property type="entry name" value="HTH_TetR"/>
</dbReference>
<comment type="caution">
    <text evidence="4">The sequence shown here is derived from an EMBL/GenBank/DDBJ whole genome shotgun (WGS) entry which is preliminary data.</text>
</comment>
<organism evidence="4 5">
    <name type="scientific">Streptomyces wedmorensis</name>
    <dbReference type="NCBI Taxonomy" id="43759"/>
    <lineage>
        <taxon>Bacteria</taxon>
        <taxon>Bacillati</taxon>
        <taxon>Actinomycetota</taxon>
        <taxon>Actinomycetes</taxon>
        <taxon>Kitasatosporales</taxon>
        <taxon>Streptomycetaceae</taxon>
        <taxon>Streptomyces</taxon>
    </lineage>
</organism>
<evidence type="ECO:0000256" key="2">
    <source>
        <dbReference type="PROSITE-ProRule" id="PRU00335"/>
    </source>
</evidence>
<dbReference type="SUPFAM" id="SSF46689">
    <property type="entry name" value="Homeodomain-like"/>
    <property type="match status" value="1"/>
</dbReference>
<dbReference type="PROSITE" id="PS50977">
    <property type="entry name" value="HTH_TETR_2"/>
    <property type="match status" value="1"/>
</dbReference>
<evidence type="ECO:0000259" key="3">
    <source>
        <dbReference type="PROSITE" id="PS50977"/>
    </source>
</evidence>
<evidence type="ECO:0000313" key="4">
    <source>
        <dbReference type="EMBL" id="MFE5978309.1"/>
    </source>
</evidence>
<dbReference type="RefSeq" id="WP_386252038.1">
    <property type="nucleotide sequence ID" value="NZ_JBHTRV010000001.1"/>
</dbReference>
<dbReference type="EMBL" id="JBHTRV010000001">
    <property type="protein sequence ID" value="MFE5978309.1"/>
    <property type="molecule type" value="Genomic_DNA"/>
</dbReference>
<evidence type="ECO:0000313" key="5">
    <source>
        <dbReference type="Proteomes" id="UP001600424"/>
    </source>
</evidence>